<protein>
    <submittedName>
        <fullName evidence="8">Uncharacterized protein</fullName>
    </submittedName>
</protein>
<dbReference type="InterPro" id="IPR044801">
    <property type="entry name" value="Filamin"/>
</dbReference>
<keyword evidence="3" id="KW-0963">Cytoplasm</keyword>
<dbReference type="GO" id="GO:0051015">
    <property type="term" value="F:actin filament binding"/>
    <property type="evidence" value="ECO:0007669"/>
    <property type="project" value="InterPro"/>
</dbReference>
<dbReference type="Pfam" id="PF00630">
    <property type="entry name" value="Filamin"/>
    <property type="match status" value="9"/>
</dbReference>
<evidence type="ECO:0000313" key="8">
    <source>
        <dbReference type="EMBL" id="KAK2175347.1"/>
    </source>
</evidence>
<comment type="similarity">
    <text evidence="2">Belongs to the filamin family.</text>
</comment>
<evidence type="ECO:0000256" key="1">
    <source>
        <dbReference type="ARBA" id="ARBA00004245"/>
    </source>
</evidence>
<evidence type="ECO:0000256" key="4">
    <source>
        <dbReference type="ARBA" id="ARBA00022737"/>
    </source>
</evidence>
<dbReference type="PANTHER" id="PTHR38537:SF8">
    <property type="entry name" value="FILAMIN-A"/>
    <property type="match status" value="1"/>
</dbReference>
<proteinExistence type="inferred from homology"/>
<evidence type="ECO:0000313" key="9">
    <source>
        <dbReference type="Proteomes" id="UP001209878"/>
    </source>
</evidence>
<dbReference type="SMART" id="SM00557">
    <property type="entry name" value="IG_FLMN"/>
    <property type="match status" value="8"/>
</dbReference>
<dbReference type="InterPro" id="IPR017868">
    <property type="entry name" value="Filamin/ABP280_repeat-like"/>
</dbReference>
<name>A0AAD9KPZ0_RIDPI</name>
<feature type="repeat" description="Filamin" evidence="7">
    <location>
        <begin position="741"/>
        <end position="836"/>
    </location>
</feature>
<keyword evidence="5" id="KW-0009">Actin-binding</keyword>
<feature type="repeat" description="Filamin" evidence="7">
    <location>
        <begin position="18"/>
        <end position="58"/>
    </location>
</feature>
<feature type="repeat" description="Filamin" evidence="7">
    <location>
        <begin position="145"/>
        <end position="234"/>
    </location>
</feature>
<dbReference type="PANTHER" id="PTHR38537">
    <property type="entry name" value="JITTERBUG, ISOFORM N"/>
    <property type="match status" value="1"/>
</dbReference>
<dbReference type="InterPro" id="IPR013783">
    <property type="entry name" value="Ig-like_fold"/>
</dbReference>
<dbReference type="FunFam" id="2.60.40.10:FF:000092">
    <property type="entry name" value="Filamin-B isoform B"/>
    <property type="match status" value="1"/>
</dbReference>
<evidence type="ECO:0000256" key="2">
    <source>
        <dbReference type="ARBA" id="ARBA00009238"/>
    </source>
</evidence>
<evidence type="ECO:0000256" key="5">
    <source>
        <dbReference type="ARBA" id="ARBA00023203"/>
    </source>
</evidence>
<dbReference type="AlphaFoldDB" id="A0AAD9KPZ0"/>
<dbReference type="GO" id="GO:0030036">
    <property type="term" value="P:actin cytoskeleton organization"/>
    <property type="evidence" value="ECO:0007669"/>
    <property type="project" value="InterPro"/>
</dbReference>
<comment type="subcellular location">
    <subcellularLocation>
        <location evidence="1">Cytoplasm</location>
        <location evidence="1">Cytoskeleton</location>
    </subcellularLocation>
</comment>
<feature type="repeat" description="Filamin" evidence="7">
    <location>
        <begin position="58"/>
        <end position="147"/>
    </location>
</feature>
<dbReference type="Gene3D" id="2.60.40.10">
    <property type="entry name" value="Immunoglobulins"/>
    <property type="match status" value="9"/>
</dbReference>
<dbReference type="InterPro" id="IPR001298">
    <property type="entry name" value="Filamin/ABP280_rpt"/>
</dbReference>
<comment type="caution">
    <text evidence="8">The sequence shown here is derived from an EMBL/GenBank/DDBJ whole genome shotgun (WGS) entry which is preliminary data.</text>
</comment>
<sequence>MLIIGRTLQKQPAIMTTVHQNNDGTISINYNPKERGIHELNLSYNEKAVDGMPLRCHVDKIGSAYVTAYGSGLYSGASGKEASFIVAAGGKKVDVDISGPGKVDVRRKEMQGANMYVDYVPLCPGEFEVALRVDGKNVHGSPFPVKISGDSRKRCQLLVPASSEVTLGGGLVDLANIVGIMKTPEGSTEHCLLKKMPDGQLGLAAFTPKTRGLYTIEVTRDGHPINGSPFKINVGDNQISNAAHVQLSGNCMKQGKANELNEIPIDISKAGYGPLSFVVEGAHRSDIECHDEGRGHYVMRYKPHEPGIYMLNIKFGDEHVTGSPFVINIGGKPSGRVRETVTKQIEAAGPTGPGVKCELQMKIPGTNPLDMEAMLTSPSCKSTLCEIVDMPDALYDIKFTPQEEGIHIVSLKNKGLHISGSPFQYTVGSPPSGGALKVEIGGPGLEQAEVGKPNEFNIYTREAGAGVLTVAIEGPSKASLEVTDRGSGYTTVAYSVDQPGEYGVHIKYDEQHVPDSPVIVQCIPASEDAKACTVHGLRDRGLEVGKPVTFNVQLNGVRGELRAHLDTPSGTVDDCFIQELDIDVYALRFIPKENGVHYVTVKLKEAHIPGSPYPMLIGKMGADPALVLAHGDGLVKGETGKPCSFTVVTTSSGSGTLNVSICGTSRVAIRCTEVDEGYEFTYTPMAPGEYVINIKYCNITIAACPKLAVITGKGKPSDANEVSSIVIETTEKKPGMKIAKKFHGDASKVTLKGLGLKKAFQNRAANFNVDVTGAGNALLMVGMMTASGNPIEELTVKKQRNTIYQVAYRSKEKGDHTMTIRWGTDDVPGSPLTIPIM</sequence>
<evidence type="ECO:0000256" key="6">
    <source>
        <dbReference type="ARBA" id="ARBA00023212"/>
    </source>
</evidence>
<feature type="repeat" description="Filamin" evidence="7">
    <location>
        <begin position="430"/>
        <end position="522"/>
    </location>
</feature>
<dbReference type="InterPro" id="IPR014756">
    <property type="entry name" value="Ig_E-set"/>
</dbReference>
<keyword evidence="4" id="KW-0677">Repeat</keyword>
<dbReference type="FunFam" id="2.60.40.10:FF:000096">
    <property type="entry name" value="filamin-C isoform X2"/>
    <property type="match status" value="1"/>
</dbReference>
<gene>
    <name evidence="8" type="ORF">NP493_735g01030</name>
</gene>
<dbReference type="GO" id="GO:0005856">
    <property type="term" value="C:cytoskeleton"/>
    <property type="evidence" value="ECO:0007669"/>
    <property type="project" value="UniProtKB-SubCell"/>
</dbReference>
<feature type="repeat" description="Filamin" evidence="7">
    <location>
        <begin position="370"/>
        <end position="427"/>
    </location>
</feature>
<accession>A0AAD9KPZ0</accession>
<evidence type="ECO:0000256" key="3">
    <source>
        <dbReference type="ARBA" id="ARBA00022490"/>
    </source>
</evidence>
<evidence type="ECO:0000256" key="7">
    <source>
        <dbReference type="PROSITE-ProRule" id="PRU00087"/>
    </source>
</evidence>
<dbReference type="Proteomes" id="UP001209878">
    <property type="component" value="Unassembled WGS sequence"/>
</dbReference>
<keyword evidence="6" id="KW-0206">Cytoskeleton</keyword>
<dbReference type="EMBL" id="JAODUO010000735">
    <property type="protein sequence ID" value="KAK2175347.1"/>
    <property type="molecule type" value="Genomic_DNA"/>
</dbReference>
<dbReference type="SUPFAM" id="SSF81296">
    <property type="entry name" value="E set domains"/>
    <property type="match status" value="9"/>
</dbReference>
<keyword evidence="9" id="KW-1185">Reference proteome</keyword>
<organism evidence="8 9">
    <name type="scientific">Ridgeia piscesae</name>
    <name type="common">Tubeworm</name>
    <dbReference type="NCBI Taxonomy" id="27915"/>
    <lineage>
        <taxon>Eukaryota</taxon>
        <taxon>Metazoa</taxon>
        <taxon>Spiralia</taxon>
        <taxon>Lophotrochozoa</taxon>
        <taxon>Annelida</taxon>
        <taxon>Polychaeta</taxon>
        <taxon>Sedentaria</taxon>
        <taxon>Canalipalpata</taxon>
        <taxon>Sabellida</taxon>
        <taxon>Siboglinidae</taxon>
        <taxon>Ridgeia</taxon>
    </lineage>
</organism>
<feature type="repeat" description="Filamin" evidence="7">
    <location>
        <begin position="524"/>
        <end position="617"/>
    </location>
</feature>
<feature type="repeat" description="Filamin" evidence="7">
    <location>
        <begin position="619"/>
        <end position="710"/>
    </location>
</feature>
<dbReference type="PROSITE" id="PS50194">
    <property type="entry name" value="FILAMIN_REPEAT"/>
    <property type="match status" value="9"/>
</dbReference>
<feature type="repeat" description="Filamin" evidence="7">
    <location>
        <begin position="237"/>
        <end position="329"/>
    </location>
</feature>
<reference evidence="8" key="1">
    <citation type="journal article" date="2023" name="Mol. Biol. Evol.">
        <title>Third-Generation Sequencing Reveals the Adaptive Role of the Epigenome in Three Deep-Sea Polychaetes.</title>
        <authorList>
            <person name="Perez M."/>
            <person name="Aroh O."/>
            <person name="Sun Y."/>
            <person name="Lan Y."/>
            <person name="Juniper S.K."/>
            <person name="Young C.R."/>
            <person name="Angers B."/>
            <person name="Qian P.Y."/>
        </authorList>
    </citation>
    <scope>NUCLEOTIDE SEQUENCE</scope>
    <source>
        <strain evidence="8">R07B-5</strain>
    </source>
</reference>